<dbReference type="Proteomes" id="UP000318148">
    <property type="component" value="Unassembled WGS sequence"/>
</dbReference>
<keyword evidence="1 5" id="KW-0378">Hydrolase</keyword>
<dbReference type="SUPFAM" id="SSF51445">
    <property type="entry name" value="(Trans)glycosidases"/>
    <property type="match status" value="1"/>
</dbReference>
<accession>A0A520LN27</accession>
<evidence type="ECO:0000256" key="2">
    <source>
        <dbReference type="ARBA" id="ARBA00023277"/>
    </source>
</evidence>
<evidence type="ECO:0000256" key="4">
    <source>
        <dbReference type="ARBA" id="ARBA00023326"/>
    </source>
</evidence>
<keyword evidence="3 5" id="KW-0326">Glycosidase</keyword>
<keyword evidence="7" id="KW-0858">Xylan degradation</keyword>
<reference evidence="7 8" key="1">
    <citation type="submission" date="2019-02" db="EMBL/GenBank/DDBJ databases">
        <title>Prokaryotic population dynamics and viral predation in marine succession experiment using metagenomics: the confinement effect.</title>
        <authorList>
            <person name="Haro-Moreno J.M."/>
            <person name="Rodriguez-Valera F."/>
            <person name="Lopez-Perez M."/>
        </authorList>
    </citation>
    <scope>NUCLEOTIDE SEQUENCE [LARGE SCALE GENOMIC DNA]</scope>
    <source>
        <strain evidence="7">MED-G169</strain>
    </source>
</reference>
<dbReference type="InterPro" id="IPR001000">
    <property type="entry name" value="GH10_dom"/>
</dbReference>
<dbReference type="InterPro" id="IPR044846">
    <property type="entry name" value="GH10"/>
</dbReference>
<dbReference type="GO" id="GO:0045493">
    <property type="term" value="P:xylan catabolic process"/>
    <property type="evidence" value="ECO:0007669"/>
    <property type="project" value="UniProtKB-KW"/>
</dbReference>
<evidence type="ECO:0000259" key="6">
    <source>
        <dbReference type="PROSITE" id="PS51760"/>
    </source>
</evidence>
<comment type="caution">
    <text evidence="7">The sequence shown here is derived from an EMBL/GenBank/DDBJ whole genome shotgun (WGS) entry which is preliminary data.</text>
</comment>
<keyword evidence="4 5" id="KW-0624">Polysaccharide degradation</keyword>
<evidence type="ECO:0000313" key="8">
    <source>
        <dbReference type="Proteomes" id="UP000318148"/>
    </source>
</evidence>
<feature type="domain" description="GH10" evidence="6">
    <location>
        <begin position="13"/>
        <end position="344"/>
    </location>
</feature>
<protein>
    <recommendedName>
        <fullName evidence="5">Beta-xylanase</fullName>
        <ecNumber evidence="5">3.2.1.8</ecNumber>
    </recommendedName>
</protein>
<dbReference type="PANTHER" id="PTHR31490:SF90">
    <property type="entry name" value="ENDO-1,4-BETA-XYLANASE A"/>
    <property type="match status" value="1"/>
</dbReference>
<proteinExistence type="inferred from homology"/>
<dbReference type="AlphaFoldDB" id="A0A520LN27"/>
<evidence type="ECO:0000313" key="7">
    <source>
        <dbReference type="EMBL" id="RZO07621.1"/>
    </source>
</evidence>
<dbReference type="PROSITE" id="PS51760">
    <property type="entry name" value="GH10_2"/>
    <property type="match status" value="1"/>
</dbReference>
<evidence type="ECO:0000256" key="1">
    <source>
        <dbReference type="ARBA" id="ARBA00022801"/>
    </source>
</evidence>
<dbReference type="Pfam" id="PF00331">
    <property type="entry name" value="Glyco_hydro_10"/>
    <property type="match status" value="1"/>
</dbReference>
<keyword evidence="2 5" id="KW-0119">Carbohydrate metabolism</keyword>
<dbReference type="PRINTS" id="PR00134">
    <property type="entry name" value="GLHYDRLASE10"/>
</dbReference>
<dbReference type="EC" id="3.2.1.8" evidence="5"/>
<dbReference type="GO" id="GO:0031176">
    <property type="term" value="F:endo-1,4-beta-xylanase activity"/>
    <property type="evidence" value="ECO:0007669"/>
    <property type="project" value="UniProtKB-EC"/>
</dbReference>
<dbReference type="EMBL" id="SHBO01000011">
    <property type="protein sequence ID" value="RZO07621.1"/>
    <property type="molecule type" value="Genomic_DNA"/>
</dbReference>
<dbReference type="Gene3D" id="3.20.20.80">
    <property type="entry name" value="Glycosidases"/>
    <property type="match status" value="1"/>
</dbReference>
<dbReference type="PANTHER" id="PTHR31490">
    <property type="entry name" value="GLYCOSYL HYDROLASE"/>
    <property type="match status" value="1"/>
</dbReference>
<name>A0A520LN27_9GAMM</name>
<sequence length="357" mass="41467">MCIGCTQNDLSSNLDNPSLHNNSSFPLGTAVRFKPFQKDAQLRRLQQHHFDSYTAGSDMKMNQVMPTEGRFDFSIVDSIIAYAEEHNQRVFGHNLVWHSSTPEWVRQKAKQNPKWLLPFLKGYIQSYVGRYKGKVHGWDVVNEGLNTKGAGFRTDTIWYETIGLEYIEKAFEYAHEADPDAILFYNDFNIERDLEKFNTMIEMVQDFQKRGVPISGIGFQMHIRMDIPNDIIAYTLKTAAETGLQIHLSEVDIIFNTHDDTRGGGIERHTEITPEMLVAQAKKYEELVKIYMTTVPKDQQYGITFWGFNDRDTWIRRFFKMRDWPTIYDENLKPKPAFYGFLEGLKSNQISSKSNLN</sequence>
<evidence type="ECO:0000256" key="3">
    <source>
        <dbReference type="ARBA" id="ARBA00023295"/>
    </source>
</evidence>
<organism evidence="7 8">
    <name type="scientific">SAR92 clade bacterium</name>
    <dbReference type="NCBI Taxonomy" id="2315479"/>
    <lineage>
        <taxon>Bacteria</taxon>
        <taxon>Pseudomonadati</taxon>
        <taxon>Pseudomonadota</taxon>
        <taxon>Gammaproteobacteria</taxon>
        <taxon>Cellvibrionales</taxon>
        <taxon>Porticoccaceae</taxon>
        <taxon>SAR92 clade</taxon>
    </lineage>
</organism>
<gene>
    <name evidence="7" type="ORF">EVB02_01550</name>
</gene>
<comment type="catalytic activity">
    <reaction evidence="5">
        <text>Endohydrolysis of (1-&gt;4)-beta-D-xylosidic linkages in xylans.</text>
        <dbReference type="EC" id="3.2.1.8"/>
    </reaction>
</comment>
<dbReference type="InterPro" id="IPR017853">
    <property type="entry name" value="GH"/>
</dbReference>
<comment type="similarity">
    <text evidence="5">Belongs to the glycosyl hydrolase 10 (cellulase F) family.</text>
</comment>
<dbReference type="SMART" id="SM00633">
    <property type="entry name" value="Glyco_10"/>
    <property type="match status" value="1"/>
</dbReference>
<evidence type="ECO:0000256" key="5">
    <source>
        <dbReference type="RuleBase" id="RU361174"/>
    </source>
</evidence>